<evidence type="ECO:0000256" key="1">
    <source>
        <dbReference type="SAM" id="MobiDB-lite"/>
    </source>
</evidence>
<protein>
    <submittedName>
        <fullName evidence="2">Uncharacterized protein</fullName>
    </submittedName>
</protein>
<feature type="region of interest" description="Disordered" evidence="1">
    <location>
        <begin position="1"/>
        <end position="32"/>
    </location>
</feature>
<dbReference type="Proteomes" id="UP000199076">
    <property type="component" value="Unassembled WGS sequence"/>
</dbReference>
<dbReference type="AlphaFoldDB" id="A0A1G7K4K6"/>
<sequence length="32" mass="3707">MTGCIDEETQADDAEPMDPRELKRIRTEDMPL</sequence>
<dbReference type="EMBL" id="FNBK01000005">
    <property type="protein sequence ID" value="SDF31921.1"/>
    <property type="molecule type" value="Genomic_DNA"/>
</dbReference>
<keyword evidence="3" id="KW-1185">Reference proteome</keyword>
<organism evidence="2 3">
    <name type="scientific">Halorientalis regularis</name>
    <dbReference type="NCBI Taxonomy" id="660518"/>
    <lineage>
        <taxon>Archaea</taxon>
        <taxon>Methanobacteriati</taxon>
        <taxon>Methanobacteriota</taxon>
        <taxon>Stenosarchaea group</taxon>
        <taxon>Halobacteria</taxon>
        <taxon>Halobacteriales</taxon>
        <taxon>Haloarculaceae</taxon>
        <taxon>Halorientalis</taxon>
    </lineage>
</organism>
<gene>
    <name evidence="2" type="ORF">SAMN05216218_105163</name>
</gene>
<accession>A0A1G7K4K6</accession>
<dbReference type="STRING" id="660518.SAMN05216218_105163"/>
<evidence type="ECO:0000313" key="2">
    <source>
        <dbReference type="EMBL" id="SDF31921.1"/>
    </source>
</evidence>
<evidence type="ECO:0000313" key="3">
    <source>
        <dbReference type="Proteomes" id="UP000199076"/>
    </source>
</evidence>
<proteinExistence type="predicted"/>
<feature type="compositionally biased region" description="Acidic residues" evidence="1">
    <location>
        <begin position="1"/>
        <end position="16"/>
    </location>
</feature>
<name>A0A1G7K4K6_9EURY</name>
<feature type="compositionally biased region" description="Basic and acidic residues" evidence="1">
    <location>
        <begin position="17"/>
        <end position="32"/>
    </location>
</feature>
<reference evidence="3" key="1">
    <citation type="submission" date="2016-10" db="EMBL/GenBank/DDBJ databases">
        <authorList>
            <person name="Varghese N."/>
            <person name="Submissions S."/>
        </authorList>
    </citation>
    <scope>NUCLEOTIDE SEQUENCE [LARGE SCALE GENOMIC DNA]</scope>
    <source>
        <strain evidence="3">IBRC-M 10760</strain>
    </source>
</reference>